<evidence type="ECO:0000259" key="10">
    <source>
        <dbReference type="PROSITE" id="PS50929"/>
    </source>
</evidence>
<dbReference type="RefSeq" id="XP_025408911.1">
    <property type="nucleotide sequence ID" value="XM_025553126.1"/>
</dbReference>
<dbReference type="RefSeq" id="XP_025408909.1">
    <property type="nucleotide sequence ID" value="XM_025553124.1"/>
</dbReference>
<evidence type="ECO:0000256" key="7">
    <source>
        <dbReference type="ARBA" id="ARBA00023136"/>
    </source>
</evidence>
<feature type="transmembrane region" description="Helical" evidence="8">
    <location>
        <begin position="882"/>
        <end position="905"/>
    </location>
</feature>
<dbReference type="GO" id="GO:0005524">
    <property type="term" value="F:ATP binding"/>
    <property type="evidence" value="ECO:0007669"/>
    <property type="project" value="UniProtKB-KW"/>
</dbReference>
<evidence type="ECO:0000256" key="2">
    <source>
        <dbReference type="ARBA" id="ARBA00022448"/>
    </source>
</evidence>
<dbReference type="OrthoDB" id="6500128at2759"/>
<dbReference type="InterPro" id="IPR050173">
    <property type="entry name" value="ABC_transporter_C-like"/>
</dbReference>
<evidence type="ECO:0000256" key="4">
    <source>
        <dbReference type="ARBA" id="ARBA00022741"/>
    </source>
</evidence>
<feature type="transmembrane region" description="Helical" evidence="8">
    <location>
        <begin position="357"/>
        <end position="380"/>
    </location>
</feature>
<dbReference type="GeneID" id="112682505"/>
<dbReference type="CDD" id="cd03250">
    <property type="entry name" value="ABCC_MRP_domain1"/>
    <property type="match status" value="1"/>
</dbReference>
<dbReference type="SMART" id="SM00382">
    <property type="entry name" value="AAA"/>
    <property type="match status" value="2"/>
</dbReference>
<dbReference type="PROSITE" id="PS50893">
    <property type="entry name" value="ABC_TRANSPORTER_2"/>
    <property type="match status" value="2"/>
</dbReference>
<feature type="transmembrane region" description="Helical" evidence="8">
    <location>
        <begin position="242"/>
        <end position="260"/>
    </location>
</feature>
<dbReference type="Gene3D" id="3.40.50.300">
    <property type="entry name" value="P-loop containing nucleotide triphosphate hydrolases"/>
    <property type="match status" value="2"/>
</dbReference>
<dbReference type="Proteomes" id="UP000694846">
    <property type="component" value="Unplaced"/>
</dbReference>
<dbReference type="PROSITE" id="PS50929">
    <property type="entry name" value="ABC_TM1F"/>
    <property type="match status" value="2"/>
</dbReference>
<comment type="subcellular location">
    <subcellularLocation>
        <location evidence="1">Membrane</location>
        <topology evidence="1">Multi-pass membrane protein</topology>
    </subcellularLocation>
</comment>
<dbReference type="InterPro" id="IPR017871">
    <property type="entry name" value="ABC_transporter-like_CS"/>
</dbReference>
<feature type="domain" description="ABC transporter" evidence="9">
    <location>
        <begin position="1095"/>
        <end position="1328"/>
    </location>
</feature>
<dbReference type="InterPro" id="IPR003439">
    <property type="entry name" value="ABC_transporter-like_ATP-bd"/>
</dbReference>
<evidence type="ECO:0000256" key="3">
    <source>
        <dbReference type="ARBA" id="ARBA00022692"/>
    </source>
</evidence>
<dbReference type="FunFam" id="1.20.1560.10:FF:000026">
    <property type="entry name" value="Multidrug resistance-associated protein lethal(2)03659"/>
    <property type="match status" value="1"/>
</dbReference>
<feature type="domain" description="ABC transporter" evidence="9">
    <location>
        <begin position="444"/>
        <end position="667"/>
    </location>
</feature>
<dbReference type="SUPFAM" id="SSF90123">
    <property type="entry name" value="ABC transporter transmembrane region"/>
    <property type="match status" value="2"/>
</dbReference>
<keyword evidence="11" id="KW-1185">Reference proteome</keyword>
<dbReference type="GO" id="GO:0016887">
    <property type="term" value="F:ATP hydrolysis activity"/>
    <property type="evidence" value="ECO:0007669"/>
    <property type="project" value="InterPro"/>
</dbReference>
<dbReference type="Pfam" id="PF00664">
    <property type="entry name" value="ABC_membrane"/>
    <property type="match status" value="2"/>
</dbReference>
<evidence type="ECO:0000313" key="12">
    <source>
        <dbReference type="RefSeq" id="XP_025408905.1"/>
    </source>
</evidence>
<evidence type="ECO:0000313" key="13">
    <source>
        <dbReference type="RefSeq" id="XP_025408906.1"/>
    </source>
</evidence>
<evidence type="ECO:0000313" key="19">
    <source>
        <dbReference type="RefSeq" id="XP_025408912.1"/>
    </source>
</evidence>
<feature type="transmembrane region" description="Helical" evidence="8">
    <location>
        <begin position="215"/>
        <end position="236"/>
    </location>
</feature>
<feature type="transmembrane region" description="Helical" evidence="8">
    <location>
        <begin position="320"/>
        <end position="345"/>
    </location>
</feature>
<dbReference type="GO" id="GO:0016020">
    <property type="term" value="C:membrane"/>
    <property type="evidence" value="ECO:0007669"/>
    <property type="project" value="UniProtKB-SubCell"/>
</dbReference>
<dbReference type="Pfam" id="PF00005">
    <property type="entry name" value="ABC_tran"/>
    <property type="match status" value="2"/>
</dbReference>
<dbReference type="InterPro" id="IPR011527">
    <property type="entry name" value="ABC1_TM_dom"/>
</dbReference>
<evidence type="ECO:0000313" key="20">
    <source>
        <dbReference type="RefSeq" id="XP_025408913.1"/>
    </source>
</evidence>
<evidence type="ECO:0000256" key="6">
    <source>
        <dbReference type="ARBA" id="ARBA00022989"/>
    </source>
</evidence>
<dbReference type="RefSeq" id="XP_025408906.1">
    <property type="nucleotide sequence ID" value="XM_025553121.1"/>
</dbReference>
<keyword evidence="2" id="KW-0813">Transport</keyword>
<protein>
    <submittedName>
        <fullName evidence="12 13">Multidrug resistance-associated protein 4-like</fullName>
    </submittedName>
</protein>
<feature type="transmembrane region" description="Helical" evidence="8">
    <location>
        <begin position="137"/>
        <end position="158"/>
    </location>
</feature>
<dbReference type="RefSeq" id="XP_025408913.1">
    <property type="nucleotide sequence ID" value="XM_025553128.1"/>
</dbReference>
<dbReference type="RefSeq" id="XP_025408907.1">
    <property type="nucleotide sequence ID" value="XM_025553122.1"/>
</dbReference>
<feature type="domain" description="ABC transmembrane type-1" evidence="10">
    <location>
        <begin position="117"/>
        <end position="367"/>
    </location>
</feature>
<reference evidence="12 13" key="1">
    <citation type="submission" date="2025-04" db="UniProtKB">
        <authorList>
            <consortium name="RefSeq"/>
        </authorList>
    </citation>
    <scope>IDENTIFICATION</scope>
    <source>
        <tissue evidence="12 13">Whole body</tissue>
    </source>
</reference>
<accession>A0A8B8FE95</accession>
<organism evidence="11 13">
    <name type="scientific">Sipha flava</name>
    <name type="common">yellow sugarcane aphid</name>
    <dbReference type="NCBI Taxonomy" id="143950"/>
    <lineage>
        <taxon>Eukaryota</taxon>
        <taxon>Metazoa</taxon>
        <taxon>Ecdysozoa</taxon>
        <taxon>Arthropoda</taxon>
        <taxon>Hexapoda</taxon>
        <taxon>Insecta</taxon>
        <taxon>Pterygota</taxon>
        <taxon>Neoptera</taxon>
        <taxon>Paraneoptera</taxon>
        <taxon>Hemiptera</taxon>
        <taxon>Sternorrhyncha</taxon>
        <taxon>Aphidomorpha</taxon>
        <taxon>Aphidoidea</taxon>
        <taxon>Aphididae</taxon>
        <taxon>Sipha</taxon>
    </lineage>
</organism>
<gene>
    <name evidence="12 13 14 15 16 17 18 19 20" type="primary">LOC112682505</name>
</gene>
<evidence type="ECO:0000313" key="14">
    <source>
        <dbReference type="RefSeq" id="XP_025408907.1"/>
    </source>
</evidence>
<proteinExistence type="predicted"/>
<evidence type="ECO:0000313" key="11">
    <source>
        <dbReference type="Proteomes" id="UP000694846"/>
    </source>
</evidence>
<keyword evidence="5" id="KW-0067">ATP-binding</keyword>
<dbReference type="RefSeq" id="XP_025408905.1">
    <property type="nucleotide sequence ID" value="XM_025553120.1"/>
</dbReference>
<feature type="transmembrane region" description="Helical" evidence="8">
    <location>
        <begin position="1027"/>
        <end position="1052"/>
    </location>
</feature>
<evidence type="ECO:0000313" key="18">
    <source>
        <dbReference type="RefSeq" id="XP_025408911.1"/>
    </source>
</evidence>
<dbReference type="RefSeq" id="XP_025408908.1">
    <property type="nucleotide sequence ID" value="XM_025553123.1"/>
</dbReference>
<dbReference type="GO" id="GO:0140359">
    <property type="term" value="F:ABC-type transporter activity"/>
    <property type="evidence" value="ECO:0007669"/>
    <property type="project" value="InterPro"/>
</dbReference>
<feature type="domain" description="ABC transmembrane type-1" evidence="10">
    <location>
        <begin position="747"/>
        <end position="1061"/>
    </location>
</feature>
<feature type="transmembrane region" description="Helical" evidence="8">
    <location>
        <begin position="746"/>
        <end position="767"/>
    </location>
</feature>
<dbReference type="SUPFAM" id="SSF52540">
    <property type="entry name" value="P-loop containing nucleoside triphosphate hydrolases"/>
    <property type="match status" value="2"/>
</dbReference>
<evidence type="ECO:0000256" key="1">
    <source>
        <dbReference type="ARBA" id="ARBA00004141"/>
    </source>
</evidence>
<sequence>MDRLITDTENELERPSHPKSNANILEILTFSWLFKLFKTGQNRDLKENDLYKTLDDHSSSILGNTLEKTWKLEMDHAYKDNRNPSLLRALIKIFGAEYMLHGFIQLFQEIFLKTSRPLLIGGILTYLNSESSNKTDVTKAFICACGLFLIMIISTFVFHPNKLAYSHCGMKMRVACCSLMYRKALCISRSVFGETSVGNVVNLLSNDVNRFDVSIIYIHYLWIGPLQMIIVLYFLWQETGMSSLIGMSTFLIFIPLQNILGKNISKIRLKTANKTDERIRLMNEIISGIQLIKMYTWEKPFSKIIQYARKKEIQHIRAMLYVRAILSSIVLIHTKIQMFIIIVVYVLLENDVSIKNIFVIISFYSILDDTMRILFCLTLVNTRELLVSIKRIQNFLLLEEKDSVRSENTQSINVVKNDGIELTVHENNSTNDTGSEKYTKRNSILFSNVTAKWTRAQTSNSLDNINLTVEPGQLVVVVGPVGSGKSSLLQAILRELPLTEGRISIGGEVSYASQEPWIFRGSIQQNILFNSPMDKKRYKQVIKVCALKSDIEQFPFGDRTIVGEKGVILSGGQRARINLARAIYRKADIYLLDDPLSAVDTVVGKHLFEKCIKDYLKITTCILVTHQIQYLANVDKIIVMNKAKIIVEGSYQKVQASGINFSKLLQLPEYKIIEPDVEKNNLTTEDLDAETCTYSSNESISSSVDEMKVNSVLEKPFEKPEIRSSGRISKTVYLSYLSAGGSYSKVILLILMYFFAQFLNIGASYWISIWVTEVEFDFHNPNNIIANNITLLTSGSYYDAFILWSNVRQNFIVVYTVLILSYIVLVVTSPTVFVSVCMSSSMNLHNKMFNSIVKAAMYFFNTNSSGRTLNRFSKDIGIIDEMIPAVILDFLRVILILFEIVIVVILFNVYLIIPLIIVGIIIYQFVSFYFKTSRSIKRLEGVTRSPIFSHMNESLQGLTTIRACKAEKILYDEFDKQQDLHSSAWYLFISGNNGFGFWVDLICLFFISMVLFSFLVIGDSLNTYKGLFGLVLTQVIRLFGAVQLGLTIFAMLENQITAVERVLEIIDSPQEIDHQCTSNYSSKKPPNEWPKNGEIVFQNVYLRYSLNEQYILKNISFQIRPMEKVGIVGRTGAGKSSIARAIFRLASNEGNIIIDGININYLGLNELRSKLSIIPQEPVLFSGTMRTNLDPFDEHTDHVLWNALDKVELKVFIKSLPGGLNSKMSENGSNFSVGQRQLVCLARAIIQNNKILVLDEATANVDTETDALIQKSIRSIFKKCTVLTIAHRLNTVMDSDRLLVMDTGRVVEFDHPHNLLKNKDGFLYSMVKETGPDTADLLQAVATESFKNLQIKKESLITYIDDGV</sequence>
<dbReference type="RefSeq" id="XP_025408910.1">
    <property type="nucleotide sequence ID" value="XM_025553125.1"/>
</dbReference>
<name>A0A8B8FE95_9HEMI</name>
<dbReference type="InterPro" id="IPR003593">
    <property type="entry name" value="AAA+_ATPase"/>
</dbReference>
<dbReference type="PROSITE" id="PS00211">
    <property type="entry name" value="ABC_TRANSPORTER_1"/>
    <property type="match status" value="2"/>
</dbReference>
<feature type="transmembrane region" description="Helical" evidence="8">
    <location>
        <begin position="89"/>
        <end position="107"/>
    </location>
</feature>
<dbReference type="FunFam" id="3.40.50.300:FF:000482">
    <property type="entry name" value="Multidrug resistance-associated protein member 4"/>
    <property type="match status" value="1"/>
</dbReference>
<keyword evidence="6 8" id="KW-1133">Transmembrane helix</keyword>
<dbReference type="FunFam" id="1.20.1560.10:FF:000014">
    <property type="entry name" value="Multidrug resistance-associated protein member 4"/>
    <property type="match status" value="1"/>
</dbReference>
<dbReference type="Gene3D" id="1.20.1560.10">
    <property type="entry name" value="ABC transporter type 1, transmembrane domain"/>
    <property type="match status" value="2"/>
</dbReference>
<dbReference type="InterPro" id="IPR027417">
    <property type="entry name" value="P-loop_NTPase"/>
</dbReference>
<keyword evidence="3 8" id="KW-0812">Transmembrane</keyword>
<keyword evidence="4" id="KW-0547">Nucleotide-binding</keyword>
<evidence type="ECO:0000256" key="8">
    <source>
        <dbReference type="SAM" id="Phobius"/>
    </source>
</evidence>
<feature type="transmembrane region" description="Helical" evidence="8">
    <location>
        <begin position="812"/>
        <end position="838"/>
    </location>
</feature>
<feature type="transmembrane region" description="Helical" evidence="8">
    <location>
        <begin position="911"/>
        <end position="930"/>
    </location>
</feature>
<evidence type="ECO:0000259" key="9">
    <source>
        <dbReference type="PROSITE" id="PS50893"/>
    </source>
</evidence>
<dbReference type="PANTHER" id="PTHR24223">
    <property type="entry name" value="ATP-BINDING CASSETTE SUB-FAMILY C"/>
    <property type="match status" value="1"/>
</dbReference>
<evidence type="ECO:0000256" key="5">
    <source>
        <dbReference type="ARBA" id="ARBA00022840"/>
    </source>
</evidence>
<dbReference type="FunFam" id="3.40.50.300:FF:000163">
    <property type="entry name" value="Multidrug resistance-associated protein member 4"/>
    <property type="match status" value="1"/>
</dbReference>
<evidence type="ECO:0000313" key="17">
    <source>
        <dbReference type="RefSeq" id="XP_025408910.1"/>
    </source>
</evidence>
<dbReference type="PANTHER" id="PTHR24223:SF448">
    <property type="entry name" value="FI20146P1-RELATED"/>
    <property type="match status" value="1"/>
</dbReference>
<dbReference type="InterPro" id="IPR036640">
    <property type="entry name" value="ABC1_TM_sf"/>
</dbReference>
<dbReference type="CDD" id="cd03244">
    <property type="entry name" value="ABCC_MRP_domain2"/>
    <property type="match status" value="1"/>
</dbReference>
<keyword evidence="7 8" id="KW-0472">Membrane</keyword>
<evidence type="ECO:0000313" key="16">
    <source>
        <dbReference type="RefSeq" id="XP_025408909.1"/>
    </source>
</evidence>
<evidence type="ECO:0000313" key="15">
    <source>
        <dbReference type="RefSeq" id="XP_025408908.1"/>
    </source>
</evidence>
<feature type="transmembrane region" description="Helical" evidence="8">
    <location>
        <begin position="995"/>
        <end position="1015"/>
    </location>
</feature>
<dbReference type="RefSeq" id="XP_025408912.1">
    <property type="nucleotide sequence ID" value="XM_025553127.1"/>
</dbReference>